<dbReference type="Proteomes" id="UP001310594">
    <property type="component" value="Unassembled WGS sequence"/>
</dbReference>
<sequence length="635" mass="70908">MSSLNYGYDPNAIHQTGGMFNGSGKLVEEPYDFGYDPLLLDDFQPASIPHNEAFDGLNLSKNAQLTSHHAYNQPAPQQMQEPYVVASTPYNNRMFHVAHSGQVQPLASSPAAFKYRITYKPMPAQMSYGDNSMLSGNGLLGQQMVGHSTFGKFTIPHEAPQFPAEIPNPTDYAQDEAGSQYGQMQLSNGFDFFDKSVEISDQIDTQQESYNPYERTSDVSVLQQHQPIDSRDASSFSSFDGAAGNTTDWWFPLVDWDQYDNGTTQQYWQQQFDQQEYTHQQHEQQIVSYGTGPLSTEPNTDQQSYYLPGDGDGVTGGNEAGADTEDGSVGGAGAIQPRSKTSDSRFVTNTFNERPNNSLREIIMIEDESPEGIIEEKPTESKTRGKDRLAAFPRRKRASLSESHRDVPAGKILTAPARRSPQKGKSILRDEGSCRELGPGKAIQNNIRLPKTFITAVEIATIFPRHQWPKLHKRLRDSGWTEEQIAAANLFAHGKATHELVAKRAVTLRHQIKHTRGIPIATDHDVSLFTPTSNRRPLQTELLSTIADRISYLPPVQYGDFVTMALRYAQEHRDEELTMDDVLKLAAREHWTLPFNPSQPPAEADSKAREHMVAVMTAAKVLPLPTKRKARKANK</sequence>
<organism evidence="2 3">
    <name type="scientific">Elasticomyces elasticus</name>
    <dbReference type="NCBI Taxonomy" id="574655"/>
    <lineage>
        <taxon>Eukaryota</taxon>
        <taxon>Fungi</taxon>
        <taxon>Dikarya</taxon>
        <taxon>Ascomycota</taxon>
        <taxon>Pezizomycotina</taxon>
        <taxon>Dothideomycetes</taxon>
        <taxon>Dothideomycetidae</taxon>
        <taxon>Mycosphaerellales</taxon>
        <taxon>Teratosphaeriaceae</taxon>
        <taxon>Elasticomyces</taxon>
    </lineage>
</organism>
<feature type="compositionally biased region" description="Polar residues" evidence="1">
    <location>
        <begin position="344"/>
        <end position="353"/>
    </location>
</feature>
<feature type="region of interest" description="Disordered" evidence="1">
    <location>
        <begin position="290"/>
        <end position="353"/>
    </location>
</feature>
<evidence type="ECO:0000313" key="3">
    <source>
        <dbReference type="Proteomes" id="UP001310594"/>
    </source>
</evidence>
<comment type="caution">
    <text evidence="2">The sequence shown here is derived from an EMBL/GenBank/DDBJ whole genome shotgun (WGS) entry which is preliminary data.</text>
</comment>
<feature type="compositionally biased region" description="Gly residues" evidence="1">
    <location>
        <begin position="310"/>
        <end position="319"/>
    </location>
</feature>
<reference evidence="2" key="1">
    <citation type="submission" date="2023-08" db="EMBL/GenBank/DDBJ databases">
        <title>Black Yeasts Isolated from many extreme environments.</title>
        <authorList>
            <person name="Coleine C."/>
            <person name="Stajich J.E."/>
            <person name="Selbmann L."/>
        </authorList>
    </citation>
    <scope>NUCLEOTIDE SEQUENCE</scope>
    <source>
        <strain evidence="2">CCFEE 5810</strain>
    </source>
</reference>
<feature type="compositionally biased region" description="Polar residues" evidence="1">
    <location>
        <begin position="293"/>
        <end position="305"/>
    </location>
</feature>
<protein>
    <submittedName>
        <fullName evidence="2">Uncharacterized protein</fullName>
    </submittedName>
</protein>
<feature type="region of interest" description="Disordered" evidence="1">
    <location>
        <begin position="416"/>
        <end position="439"/>
    </location>
</feature>
<dbReference type="EMBL" id="JAVRQU010000007">
    <property type="protein sequence ID" value="KAK5700455.1"/>
    <property type="molecule type" value="Genomic_DNA"/>
</dbReference>
<accession>A0AAN8A2J1</accession>
<evidence type="ECO:0000313" key="2">
    <source>
        <dbReference type="EMBL" id="KAK5700455.1"/>
    </source>
</evidence>
<gene>
    <name evidence="2" type="ORF">LTR97_004972</name>
</gene>
<dbReference type="AlphaFoldDB" id="A0AAN8A2J1"/>
<evidence type="ECO:0000256" key="1">
    <source>
        <dbReference type="SAM" id="MobiDB-lite"/>
    </source>
</evidence>
<proteinExistence type="predicted"/>
<name>A0AAN8A2J1_9PEZI</name>